<dbReference type="Pfam" id="PF10678">
    <property type="entry name" value="DUF2492"/>
    <property type="match status" value="1"/>
</dbReference>
<proteinExistence type="predicted"/>
<sequence length="86" mass="9664">MNTNTQPLAERHGHDVIAMMLEGGKTYSRESLKKEIIETFGITTTFYTCSTSGMTPDQLIDFLAARGKFEGTEDAFRFDPAKQCKH</sequence>
<name>A0A7T7F2S6_9BACT</name>
<gene>
    <name evidence="1" type="ORF">G3M56_003700</name>
</gene>
<evidence type="ECO:0000313" key="2">
    <source>
        <dbReference type="Proteomes" id="UP000475117"/>
    </source>
</evidence>
<dbReference type="Proteomes" id="UP000475117">
    <property type="component" value="Chromosome"/>
</dbReference>
<organism evidence="1 2">
    <name type="scientific">Sulfuriroseicoccus oceanibius</name>
    <dbReference type="NCBI Taxonomy" id="2707525"/>
    <lineage>
        <taxon>Bacteria</taxon>
        <taxon>Pseudomonadati</taxon>
        <taxon>Verrucomicrobiota</taxon>
        <taxon>Verrucomicrobiia</taxon>
        <taxon>Verrucomicrobiales</taxon>
        <taxon>Verrucomicrobiaceae</taxon>
        <taxon>Sulfuriroseicoccus</taxon>
    </lineage>
</organism>
<reference evidence="1 2" key="1">
    <citation type="submission" date="2020-12" db="EMBL/GenBank/DDBJ databases">
        <title>Sulforoseuscoccus oceanibium gen. nov., sp. nov., a representative of the phylum Verrucomicrobia with special cytoplasmic membrane, and proposal of Sulforoseuscoccusaceae fam. nov.</title>
        <authorList>
            <person name="Xi F."/>
        </authorList>
    </citation>
    <scope>NUCLEOTIDE SEQUENCE [LARGE SCALE GENOMIC DNA]</scope>
    <source>
        <strain evidence="1 2">T37</strain>
    </source>
</reference>
<dbReference type="AlphaFoldDB" id="A0A7T7F2S6"/>
<keyword evidence="2" id="KW-1185">Reference proteome</keyword>
<dbReference type="NCBIfam" id="TIGR03853">
    <property type="entry name" value="matur_matur"/>
    <property type="match status" value="1"/>
</dbReference>
<dbReference type="EMBL" id="CP066776">
    <property type="protein sequence ID" value="QQL45704.1"/>
    <property type="molecule type" value="Genomic_DNA"/>
</dbReference>
<protein>
    <submittedName>
        <fullName evidence="1">YecH family protein</fullName>
    </submittedName>
</protein>
<accession>A0A7T7F2S6</accession>
<evidence type="ECO:0000313" key="1">
    <source>
        <dbReference type="EMBL" id="QQL45704.1"/>
    </source>
</evidence>
<dbReference type="RefSeq" id="WP_235203574.1">
    <property type="nucleotide sequence ID" value="NZ_CP066776.1"/>
</dbReference>
<dbReference type="InterPro" id="IPR019620">
    <property type="entry name" value="Metal-bd_prot_put"/>
</dbReference>
<dbReference type="KEGG" id="soa:G3M56_003700"/>